<organism evidence="2 3">
    <name type="scientific">Rhodococcus jostii (strain RHA1)</name>
    <dbReference type="NCBI Taxonomy" id="101510"/>
    <lineage>
        <taxon>Bacteria</taxon>
        <taxon>Bacillati</taxon>
        <taxon>Actinomycetota</taxon>
        <taxon>Actinomycetes</taxon>
        <taxon>Mycobacteriales</taxon>
        <taxon>Nocardiaceae</taxon>
        <taxon>Rhodococcus</taxon>
    </lineage>
</organism>
<keyword evidence="2" id="KW-0614">Plasmid</keyword>
<feature type="region of interest" description="Disordered" evidence="1">
    <location>
        <begin position="127"/>
        <end position="157"/>
    </location>
</feature>
<dbReference type="KEGG" id="rha:RHA1_ro10237"/>
<dbReference type="InterPro" id="IPR023214">
    <property type="entry name" value="HAD_sf"/>
</dbReference>
<gene>
    <name evidence="2" type="ordered locus">RHA1_ro10237</name>
</gene>
<name>Q0RWA6_RHOJR</name>
<proteinExistence type="predicted"/>
<sequence length="275" mass="29236">MAEVLRAGRQAAVIEPGRDLVEAVAGMGFVVVYSTTRPVSCAEQTRFWLGENGFAPGRALLHRVGGDHRAAVEVKAGHCRAVGSWLSAFVDDESETVEVLRSGGMRAHSFEVLSGLGVRKLRATLTTWTPGTPTGRGMHRPRGHGRRGAPHRRRARCTGSELRCVPPVFGGALLRRTYPRNPAGSSRGRRSVGRPRSCPCPIHRGGTMAESCRGRGSGCGRAPTGSGGRRRVGSVVWSTITPPKRVRAGRYPDLDGGSCGGWVLSKGCVLVSGLP</sequence>
<dbReference type="AlphaFoldDB" id="Q0RWA6"/>
<dbReference type="Proteomes" id="UP000008710">
    <property type="component" value="Plasmid pRHL2"/>
</dbReference>
<evidence type="ECO:0000256" key="1">
    <source>
        <dbReference type="SAM" id="MobiDB-lite"/>
    </source>
</evidence>
<dbReference type="HOGENOM" id="CLU_1011492_0_0_11"/>
<feature type="region of interest" description="Disordered" evidence="1">
    <location>
        <begin position="211"/>
        <end position="232"/>
    </location>
</feature>
<evidence type="ECO:0000313" key="2">
    <source>
        <dbReference type="EMBL" id="ABH00430.1"/>
    </source>
</evidence>
<evidence type="ECO:0000313" key="3">
    <source>
        <dbReference type="Proteomes" id="UP000008710"/>
    </source>
</evidence>
<feature type="compositionally biased region" description="Basic residues" evidence="1">
    <location>
        <begin position="137"/>
        <end position="156"/>
    </location>
</feature>
<geneLocation type="plasmid" evidence="2 3">
    <name>pRHL2</name>
</geneLocation>
<dbReference type="EMBL" id="CP000433">
    <property type="protein sequence ID" value="ABH00430.1"/>
    <property type="molecule type" value="Genomic_DNA"/>
</dbReference>
<reference evidence="3" key="1">
    <citation type="journal article" date="2006" name="Proc. Natl. Acad. Sci. U.S.A.">
        <title>The complete genome of Rhodococcus sp. RHA1 provides insights into a catabolic powerhouse.</title>
        <authorList>
            <person name="McLeod M.P."/>
            <person name="Warren R.L."/>
            <person name="Hsiao W.W.L."/>
            <person name="Araki N."/>
            <person name="Myhre M."/>
            <person name="Fernandes C."/>
            <person name="Miyazawa D."/>
            <person name="Wong W."/>
            <person name="Lillquist A.L."/>
            <person name="Wang D."/>
            <person name="Dosanjh M."/>
            <person name="Hara H."/>
            <person name="Petrescu A."/>
            <person name="Morin R.D."/>
            <person name="Yang G."/>
            <person name="Stott J.M."/>
            <person name="Schein J.E."/>
            <person name="Shin H."/>
            <person name="Smailus D."/>
            <person name="Siddiqui A.S."/>
            <person name="Marra M.A."/>
            <person name="Jones S.J.M."/>
            <person name="Holt R."/>
            <person name="Brinkman F.S.L."/>
            <person name="Miyauchi K."/>
            <person name="Fukuda M."/>
            <person name="Davies J.E."/>
            <person name="Mohn W.W."/>
            <person name="Eltis L.D."/>
        </authorList>
    </citation>
    <scope>NUCLEOTIDE SEQUENCE [LARGE SCALE GENOMIC DNA]</scope>
    <source>
        <strain evidence="3">RHA1</strain>
    </source>
</reference>
<accession>Q0RWA6</accession>
<protein>
    <submittedName>
        <fullName evidence="2">Uncharacterized protein</fullName>
    </submittedName>
</protein>
<feature type="region of interest" description="Disordered" evidence="1">
    <location>
        <begin position="175"/>
        <end position="197"/>
    </location>
</feature>
<dbReference type="Gene3D" id="3.40.50.1000">
    <property type="entry name" value="HAD superfamily/HAD-like"/>
    <property type="match status" value="1"/>
</dbReference>
<feature type="compositionally biased region" description="Low complexity" evidence="1">
    <location>
        <begin position="127"/>
        <end position="136"/>
    </location>
</feature>